<organism evidence="1 2">
    <name type="scientific">Actinoplanes couchii</name>
    <dbReference type="NCBI Taxonomy" id="403638"/>
    <lineage>
        <taxon>Bacteria</taxon>
        <taxon>Bacillati</taxon>
        <taxon>Actinomycetota</taxon>
        <taxon>Actinomycetes</taxon>
        <taxon>Micromonosporales</taxon>
        <taxon>Micromonosporaceae</taxon>
        <taxon>Actinoplanes</taxon>
    </lineage>
</organism>
<name>A0ABQ3XLM8_9ACTN</name>
<evidence type="ECO:0000313" key="1">
    <source>
        <dbReference type="EMBL" id="GID59391.1"/>
    </source>
</evidence>
<evidence type="ECO:0000313" key="2">
    <source>
        <dbReference type="Proteomes" id="UP000612282"/>
    </source>
</evidence>
<gene>
    <name evidence="1" type="ORF">Aco03nite_077950</name>
</gene>
<accession>A0ABQ3XLM8</accession>
<dbReference type="EMBL" id="BOMG01000096">
    <property type="protein sequence ID" value="GID59391.1"/>
    <property type="molecule type" value="Genomic_DNA"/>
</dbReference>
<keyword evidence="2" id="KW-1185">Reference proteome</keyword>
<reference evidence="1 2" key="1">
    <citation type="submission" date="2021-01" db="EMBL/GenBank/DDBJ databases">
        <title>Whole genome shotgun sequence of Actinoplanes couchii NBRC 106145.</title>
        <authorList>
            <person name="Komaki H."/>
            <person name="Tamura T."/>
        </authorList>
    </citation>
    <scope>NUCLEOTIDE SEQUENCE [LARGE SCALE GENOMIC DNA]</scope>
    <source>
        <strain evidence="1 2">NBRC 106145</strain>
    </source>
</reference>
<comment type="caution">
    <text evidence="1">The sequence shown here is derived from an EMBL/GenBank/DDBJ whole genome shotgun (WGS) entry which is preliminary data.</text>
</comment>
<sequence length="502" mass="54048">MLRSDRSVPLSTLPVVRRLRGEHGRALLDAVVEDGRINARSAEAFPLPGVVARFAAGSDEAEETLLRTVLTVWEHEERRNTPHHRAWAFRISGVLAVLAETHRGEPERLDRWAEILGVTGRVRLAAAAALLAPLGLAEIDRRCGALDEPGERYDAAPLAGALVEAGRLAEALELAARLQPRARQLALVAVAGLVTDERDARAVVAAFRACPKASRERDQQMIHRHRFARVLLTFGRVDDALSELARMRDCRVGGFGPAVLVTEILRRLADRPELATGDRLRALLDVMMSSHVIHQERIAHVADLLHRAFVFADPDLRTEIIDIRVPLLRETLRSDRAHADAGLAAGLLATGRTGAAMDVLHGIPARRCSLTAALLEVAADAGPDVFAEVFAITAARSVSWPPDSTALAVRLGPVNRAAAARLLDRFVPENAARWADWLAAAAAGTGDFSTLHILMKNADQERTALMIGRRLAAALARHGDPAGARALAEACGLASASGRTAP</sequence>
<protein>
    <submittedName>
        <fullName evidence="1">Uncharacterized protein</fullName>
    </submittedName>
</protein>
<dbReference type="Proteomes" id="UP000612282">
    <property type="component" value="Unassembled WGS sequence"/>
</dbReference>
<proteinExistence type="predicted"/>
<dbReference type="RefSeq" id="WP_203805446.1">
    <property type="nucleotide sequence ID" value="NZ_BAAAQE010000117.1"/>
</dbReference>